<dbReference type="GO" id="GO:0016567">
    <property type="term" value="P:protein ubiquitination"/>
    <property type="evidence" value="ECO:0007669"/>
    <property type="project" value="UniProtKB-UniPathway"/>
</dbReference>
<dbReference type="EMBL" id="SNRW01000619">
    <property type="protein sequence ID" value="KAA6400114.1"/>
    <property type="molecule type" value="Genomic_DNA"/>
</dbReference>
<gene>
    <name evidence="6" type="ORF">EZS28_004363</name>
</gene>
<comment type="similarity">
    <text evidence="1 3">Belongs to the SKP1 family.</text>
</comment>
<evidence type="ECO:0000256" key="3">
    <source>
        <dbReference type="PIRNR" id="PIRNR028729"/>
    </source>
</evidence>
<dbReference type="InterPro" id="IPR011333">
    <property type="entry name" value="SKP1/BTB/POZ_sf"/>
</dbReference>
<dbReference type="UniPathway" id="UPA00143"/>
<comment type="pathway">
    <text evidence="3">Protein modification; protein ubiquitination.</text>
</comment>
<dbReference type="Proteomes" id="UP000324800">
    <property type="component" value="Unassembled WGS sequence"/>
</dbReference>
<dbReference type="Pfam" id="PF03931">
    <property type="entry name" value="Skp1_POZ"/>
    <property type="match status" value="1"/>
</dbReference>
<dbReference type="Gene3D" id="3.30.710.10">
    <property type="entry name" value="Potassium Channel Kv1.1, Chain A"/>
    <property type="match status" value="1"/>
</dbReference>
<feature type="domain" description="SKP1 component POZ" evidence="5">
    <location>
        <begin position="4"/>
        <end position="61"/>
    </location>
</feature>
<accession>A0A5J4WYP7</accession>
<evidence type="ECO:0000256" key="1">
    <source>
        <dbReference type="ARBA" id="ARBA00009993"/>
    </source>
</evidence>
<dbReference type="GO" id="GO:0006511">
    <property type="term" value="P:ubiquitin-dependent protein catabolic process"/>
    <property type="evidence" value="ECO:0007669"/>
    <property type="project" value="InterPro"/>
</dbReference>
<evidence type="ECO:0000256" key="2">
    <source>
        <dbReference type="ARBA" id="ARBA00022786"/>
    </source>
</evidence>
<evidence type="ECO:0000259" key="4">
    <source>
        <dbReference type="Pfam" id="PF01466"/>
    </source>
</evidence>
<reference evidence="6 7" key="1">
    <citation type="submission" date="2019-03" db="EMBL/GenBank/DDBJ databases">
        <title>Single cell metagenomics reveals metabolic interactions within the superorganism composed of flagellate Streblomastix strix and complex community of Bacteroidetes bacteria on its surface.</title>
        <authorList>
            <person name="Treitli S.C."/>
            <person name="Kolisko M."/>
            <person name="Husnik F."/>
            <person name="Keeling P."/>
            <person name="Hampl V."/>
        </authorList>
    </citation>
    <scope>NUCLEOTIDE SEQUENCE [LARGE SCALE GENOMIC DNA]</scope>
    <source>
        <strain evidence="6">ST1C</strain>
    </source>
</reference>
<name>A0A5J4WYP7_9EUKA</name>
<feature type="domain" description="SKP1 component dimerisation" evidence="4">
    <location>
        <begin position="102"/>
        <end position="148"/>
    </location>
</feature>
<dbReference type="AlphaFoldDB" id="A0A5J4WYP7"/>
<dbReference type="InterPro" id="IPR016897">
    <property type="entry name" value="SKP1"/>
</dbReference>
<sequence length="151" mass="17080">MAEIKVTTEDSKTVLIKRELALMCGTIREGIIHSSSQDAIQLPNIREAELNKVIEYLEFHSHATNAEGVSPQEAKEFDNSFVRMEKSLLFAVVIAANYLDIKPLLDLTCAAIANNLKGKTPEEIRREYNIENDLTPEDEEEIKAESAWLYQ</sequence>
<dbReference type="InterPro" id="IPR016072">
    <property type="entry name" value="Skp1_comp_dimer"/>
</dbReference>
<dbReference type="GO" id="GO:0016874">
    <property type="term" value="F:ligase activity"/>
    <property type="evidence" value="ECO:0007669"/>
    <property type="project" value="UniProtKB-KW"/>
</dbReference>
<dbReference type="Pfam" id="PF01466">
    <property type="entry name" value="Skp1"/>
    <property type="match status" value="1"/>
</dbReference>
<evidence type="ECO:0000259" key="5">
    <source>
        <dbReference type="Pfam" id="PF03931"/>
    </source>
</evidence>
<dbReference type="InterPro" id="IPR001232">
    <property type="entry name" value="SKP1-like"/>
</dbReference>
<dbReference type="OrthoDB" id="2342932at2759"/>
<organism evidence="6 7">
    <name type="scientific">Streblomastix strix</name>
    <dbReference type="NCBI Taxonomy" id="222440"/>
    <lineage>
        <taxon>Eukaryota</taxon>
        <taxon>Metamonada</taxon>
        <taxon>Preaxostyla</taxon>
        <taxon>Oxymonadida</taxon>
        <taxon>Streblomastigidae</taxon>
        <taxon>Streblomastix</taxon>
    </lineage>
</organism>
<dbReference type="SMART" id="SM00512">
    <property type="entry name" value="Skp1"/>
    <property type="match status" value="1"/>
</dbReference>
<proteinExistence type="inferred from homology"/>
<dbReference type="SUPFAM" id="SSF54695">
    <property type="entry name" value="POZ domain"/>
    <property type="match status" value="1"/>
</dbReference>
<dbReference type="InterPro" id="IPR016073">
    <property type="entry name" value="Skp1_comp_POZ"/>
</dbReference>
<protein>
    <submittedName>
        <fullName evidence="6">Putative SCF ubiquitin ligase</fullName>
    </submittedName>
</protein>
<dbReference type="SUPFAM" id="SSF81382">
    <property type="entry name" value="Skp1 dimerisation domain-like"/>
    <property type="match status" value="1"/>
</dbReference>
<dbReference type="PIRSF" id="PIRSF028729">
    <property type="entry name" value="E3_ubiquit_lig_SCF_Skp"/>
    <property type="match status" value="1"/>
</dbReference>
<keyword evidence="6" id="KW-0436">Ligase</keyword>
<keyword evidence="2 3" id="KW-0833">Ubl conjugation pathway</keyword>
<evidence type="ECO:0000313" key="7">
    <source>
        <dbReference type="Proteomes" id="UP000324800"/>
    </source>
</evidence>
<dbReference type="InterPro" id="IPR036296">
    <property type="entry name" value="SKP1-like_dim_sf"/>
</dbReference>
<evidence type="ECO:0000313" key="6">
    <source>
        <dbReference type="EMBL" id="KAA6400114.1"/>
    </source>
</evidence>
<comment type="caution">
    <text evidence="6">The sequence shown here is derived from an EMBL/GenBank/DDBJ whole genome shotgun (WGS) entry which is preliminary data.</text>
</comment>
<dbReference type="PANTHER" id="PTHR11165">
    <property type="entry name" value="SKP1"/>
    <property type="match status" value="1"/>
</dbReference>